<dbReference type="AlphaFoldDB" id="A0A8R7UUJ4"/>
<dbReference type="EnsemblPlants" id="TuG1812G0600001181.01.T01">
    <property type="protein sequence ID" value="TuG1812G0600001181.01.T01"/>
    <property type="gene ID" value="TuG1812G0600001181.01"/>
</dbReference>
<sequence>NPHSLLLLRRPPSPLLPPSADLGDPIAVDGARCGEVDAASLSRSRPHGGKGASFIVLRAWRRQALEGAVLFASSAVSGSSCHHQAAALLLSAALYADEQGRDPHHGILHSDGRSGAPHCAGTPCCSDPSRWTRYRCAFPYQRCAPLFFCSIGKLTPSTLHVYPPLSCSLPPDVFGFLRFCWLLRWDEAVRLFGMRQEGSRMRRTLRNPLS</sequence>
<proteinExistence type="predicted"/>
<dbReference type="Proteomes" id="UP000015106">
    <property type="component" value="Chromosome 6"/>
</dbReference>
<dbReference type="Gramene" id="TuG1812G0600001181.01.T01">
    <property type="protein sequence ID" value="TuG1812G0600001181.01.T01"/>
    <property type="gene ID" value="TuG1812G0600001181.01"/>
</dbReference>
<evidence type="ECO:0000313" key="1">
    <source>
        <dbReference type="EnsemblPlants" id="TuG1812G0600001181.01.T01"/>
    </source>
</evidence>
<reference evidence="2" key="1">
    <citation type="journal article" date="2013" name="Nature">
        <title>Draft genome of the wheat A-genome progenitor Triticum urartu.</title>
        <authorList>
            <person name="Ling H.Q."/>
            <person name="Zhao S."/>
            <person name="Liu D."/>
            <person name="Wang J."/>
            <person name="Sun H."/>
            <person name="Zhang C."/>
            <person name="Fan H."/>
            <person name="Li D."/>
            <person name="Dong L."/>
            <person name="Tao Y."/>
            <person name="Gao C."/>
            <person name="Wu H."/>
            <person name="Li Y."/>
            <person name="Cui Y."/>
            <person name="Guo X."/>
            <person name="Zheng S."/>
            <person name="Wang B."/>
            <person name="Yu K."/>
            <person name="Liang Q."/>
            <person name="Yang W."/>
            <person name="Lou X."/>
            <person name="Chen J."/>
            <person name="Feng M."/>
            <person name="Jian J."/>
            <person name="Zhang X."/>
            <person name="Luo G."/>
            <person name="Jiang Y."/>
            <person name="Liu J."/>
            <person name="Wang Z."/>
            <person name="Sha Y."/>
            <person name="Zhang B."/>
            <person name="Wu H."/>
            <person name="Tang D."/>
            <person name="Shen Q."/>
            <person name="Xue P."/>
            <person name="Zou S."/>
            <person name="Wang X."/>
            <person name="Liu X."/>
            <person name="Wang F."/>
            <person name="Yang Y."/>
            <person name="An X."/>
            <person name="Dong Z."/>
            <person name="Zhang K."/>
            <person name="Zhang X."/>
            <person name="Luo M.C."/>
            <person name="Dvorak J."/>
            <person name="Tong Y."/>
            <person name="Wang J."/>
            <person name="Yang H."/>
            <person name="Li Z."/>
            <person name="Wang D."/>
            <person name="Zhang A."/>
            <person name="Wang J."/>
        </authorList>
    </citation>
    <scope>NUCLEOTIDE SEQUENCE</scope>
    <source>
        <strain evidence="2">cv. G1812</strain>
    </source>
</reference>
<name>A0A8R7UUJ4_TRIUA</name>
<organism evidence="1 2">
    <name type="scientific">Triticum urartu</name>
    <name type="common">Red wild einkorn</name>
    <name type="synonym">Crithodium urartu</name>
    <dbReference type="NCBI Taxonomy" id="4572"/>
    <lineage>
        <taxon>Eukaryota</taxon>
        <taxon>Viridiplantae</taxon>
        <taxon>Streptophyta</taxon>
        <taxon>Embryophyta</taxon>
        <taxon>Tracheophyta</taxon>
        <taxon>Spermatophyta</taxon>
        <taxon>Magnoliopsida</taxon>
        <taxon>Liliopsida</taxon>
        <taxon>Poales</taxon>
        <taxon>Poaceae</taxon>
        <taxon>BOP clade</taxon>
        <taxon>Pooideae</taxon>
        <taxon>Triticodae</taxon>
        <taxon>Triticeae</taxon>
        <taxon>Triticinae</taxon>
        <taxon>Triticum</taxon>
    </lineage>
</organism>
<reference evidence="1" key="2">
    <citation type="submission" date="2018-03" db="EMBL/GenBank/DDBJ databases">
        <title>The Triticum urartu genome reveals the dynamic nature of wheat genome evolution.</title>
        <authorList>
            <person name="Ling H."/>
            <person name="Ma B."/>
            <person name="Shi X."/>
            <person name="Liu H."/>
            <person name="Dong L."/>
            <person name="Sun H."/>
            <person name="Cao Y."/>
            <person name="Gao Q."/>
            <person name="Zheng S."/>
            <person name="Li Y."/>
            <person name="Yu Y."/>
            <person name="Du H."/>
            <person name="Qi M."/>
            <person name="Li Y."/>
            <person name="Yu H."/>
            <person name="Cui Y."/>
            <person name="Wang N."/>
            <person name="Chen C."/>
            <person name="Wu H."/>
            <person name="Zhao Y."/>
            <person name="Zhang J."/>
            <person name="Li Y."/>
            <person name="Zhou W."/>
            <person name="Zhang B."/>
            <person name="Hu W."/>
            <person name="Eijk M."/>
            <person name="Tang J."/>
            <person name="Witsenboer H."/>
            <person name="Zhao S."/>
            <person name="Li Z."/>
            <person name="Zhang A."/>
            <person name="Wang D."/>
            <person name="Liang C."/>
        </authorList>
    </citation>
    <scope>NUCLEOTIDE SEQUENCE [LARGE SCALE GENOMIC DNA]</scope>
    <source>
        <strain evidence="1">cv. G1812</strain>
    </source>
</reference>
<accession>A0A8R7UUJ4</accession>
<keyword evidence="2" id="KW-1185">Reference proteome</keyword>
<protein>
    <submittedName>
        <fullName evidence="1">Uncharacterized protein</fullName>
    </submittedName>
</protein>
<reference evidence="1" key="3">
    <citation type="submission" date="2022-06" db="UniProtKB">
        <authorList>
            <consortium name="EnsemblPlants"/>
        </authorList>
    </citation>
    <scope>IDENTIFICATION</scope>
</reference>
<evidence type="ECO:0000313" key="2">
    <source>
        <dbReference type="Proteomes" id="UP000015106"/>
    </source>
</evidence>